<dbReference type="InterPro" id="IPR002104">
    <property type="entry name" value="Integrase_catalytic"/>
</dbReference>
<accession>A0A8G2FIA9</accession>
<feature type="region of interest" description="Disordered" evidence="2">
    <location>
        <begin position="588"/>
        <end position="627"/>
    </location>
</feature>
<evidence type="ECO:0000313" key="5">
    <source>
        <dbReference type="Proteomes" id="UP000186308"/>
    </source>
</evidence>
<evidence type="ECO:0000313" key="4">
    <source>
        <dbReference type="EMBL" id="SIR55094.1"/>
    </source>
</evidence>
<dbReference type="InterPro" id="IPR013762">
    <property type="entry name" value="Integrase-like_cat_sf"/>
</dbReference>
<dbReference type="Proteomes" id="UP000186308">
    <property type="component" value="Unassembled WGS sequence"/>
</dbReference>
<feature type="compositionally biased region" description="Basic residues" evidence="2">
    <location>
        <begin position="588"/>
        <end position="597"/>
    </location>
</feature>
<keyword evidence="5" id="KW-1185">Reference proteome</keyword>
<dbReference type="RefSeq" id="WP_245594227.1">
    <property type="nucleotide sequence ID" value="NZ_FTNE01000052.1"/>
</dbReference>
<comment type="caution">
    <text evidence="4">The sequence shown here is derived from an EMBL/GenBank/DDBJ whole genome shotgun (WGS) entry which is preliminary data.</text>
</comment>
<reference evidence="4 5" key="1">
    <citation type="submission" date="2017-01" db="EMBL/GenBank/DDBJ databases">
        <authorList>
            <person name="Varghese N."/>
            <person name="Submissions S."/>
        </authorList>
    </citation>
    <scope>NUCLEOTIDE SEQUENCE [LARGE SCALE GENOMIC DNA]</scope>
    <source>
        <strain evidence="4 5">ATCC 35905</strain>
    </source>
</reference>
<feature type="domain" description="Tyr recombinase" evidence="3">
    <location>
        <begin position="385"/>
        <end position="582"/>
    </location>
</feature>
<dbReference type="Pfam" id="PF00589">
    <property type="entry name" value="Phage_integrase"/>
    <property type="match status" value="1"/>
</dbReference>
<dbReference type="PROSITE" id="PS51898">
    <property type="entry name" value="TYR_RECOMBINASE"/>
    <property type="match status" value="1"/>
</dbReference>
<name>A0A8G2FIA9_ACIRU</name>
<evidence type="ECO:0000256" key="2">
    <source>
        <dbReference type="SAM" id="MobiDB-lite"/>
    </source>
</evidence>
<evidence type="ECO:0000259" key="3">
    <source>
        <dbReference type="PROSITE" id="PS51898"/>
    </source>
</evidence>
<dbReference type="GO" id="GO:0006310">
    <property type="term" value="P:DNA recombination"/>
    <property type="evidence" value="ECO:0007669"/>
    <property type="project" value="UniProtKB-KW"/>
</dbReference>
<protein>
    <submittedName>
        <fullName evidence="4">Site-specific recombinase XerD</fullName>
    </submittedName>
</protein>
<keyword evidence="1" id="KW-0233">DNA recombination</keyword>
<gene>
    <name evidence="4" type="ORF">SAMN05421828_1526</name>
</gene>
<sequence length="627" mass="69869">MSDNTPILPSGNNEQPALPPEITVSEAIALVATWIDLSAARRSVLISSLRTIARIAETDAIILALSPAVLNAQVLRKASQLYGISAPSMSTTRSGVRFVMRRLGVLHDPKPLNDTWAAVSEQLPNRVSHTLTCLMKYLSQEGVAPYTVSDENFAAFQAWVLKNSLCRNPSRMFAQTRYAWNKASRTLPGFNLPVLGAARCRSFSSVPLEAMDPALQAEIARLAHRLRSSDLDLLSDDDVLDQDVGSNGQEGAAFQPVGPRRPLTALTIEGRIRHLRQAIWALNQLGVPLADIRSLRDLMTPLNRVRDIIRFMRDRSGKDKSTSAAHVAEALRQVAKFHIGLSDEDVVRIARWKTVVDVKYTEMTERNQRRLEPLLTPAVEAAILALPEVLMNEAVELLPASPGRAVSAAKRALGIHLTLFYAFRVSNVVTLRRDRHFIETQNGARRRIERFFIPASEVKNRQILDRLVLSLTNELIAKWETHFRPLIAAPGNPYLFPGKEDQPMTRQAFGDSLKKIVIERVGCEINPHILRHRAAVAYLKKHPGEFEVVRQVLGHKTDQTARRSYTGPERDAAFDRFDQSVLESMKLRHPIHAKKARPISGKCGTRPTSPTRSTRGTAKGQGSRRHG</sequence>
<dbReference type="GO" id="GO:0015074">
    <property type="term" value="P:DNA integration"/>
    <property type="evidence" value="ECO:0007669"/>
    <property type="project" value="InterPro"/>
</dbReference>
<dbReference type="Gene3D" id="1.10.443.10">
    <property type="entry name" value="Intergrase catalytic core"/>
    <property type="match status" value="1"/>
</dbReference>
<proteinExistence type="predicted"/>
<dbReference type="InterPro" id="IPR011010">
    <property type="entry name" value="DNA_brk_join_enz"/>
</dbReference>
<dbReference type="AlphaFoldDB" id="A0A8G2FIA9"/>
<dbReference type="GO" id="GO:0003677">
    <property type="term" value="F:DNA binding"/>
    <property type="evidence" value="ECO:0007669"/>
    <property type="project" value="InterPro"/>
</dbReference>
<dbReference type="EMBL" id="FTNE01000052">
    <property type="protein sequence ID" value="SIR55094.1"/>
    <property type="molecule type" value="Genomic_DNA"/>
</dbReference>
<evidence type="ECO:0000256" key="1">
    <source>
        <dbReference type="ARBA" id="ARBA00023172"/>
    </source>
</evidence>
<feature type="compositionally biased region" description="Low complexity" evidence="2">
    <location>
        <begin position="604"/>
        <end position="617"/>
    </location>
</feature>
<dbReference type="CDD" id="cd00397">
    <property type="entry name" value="DNA_BRE_C"/>
    <property type="match status" value="1"/>
</dbReference>
<dbReference type="SUPFAM" id="SSF56349">
    <property type="entry name" value="DNA breaking-rejoining enzymes"/>
    <property type="match status" value="1"/>
</dbReference>
<organism evidence="4 5">
    <name type="scientific">Acidiphilium rubrum</name>
    <dbReference type="NCBI Taxonomy" id="526"/>
    <lineage>
        <taxon>Bacteria</taxon>
        <taxon>Pseudomonadati</taxon>
        <taxon>Pseudomonadota</taxon>
        <taxon>Alphaproteobacteria</taxon>
        <taxon>Acetobacterales</taxon>
        <taxon>Acidocellaceae</taxon>
        <taxon>Acidiphilium</taxon>
    </lineage>
</organism>